<dbReference type="AlphaFoldDB" id="A0A1B6G991"/>
<name>A0A1B6G991_9HEMI</name>
<evidence type="ECO:0000313" key="2">
    <source>
        <dbReference type="EMBL" id="JAS59012.1"/>
    </source>
</evidence>
<organism evidence="2">
    <name type="scientific">Cuerna arida</name>
    <dbReference type="NCBI Taxonomy" id="1464854"/>
    <lineage>
        <taxon>Eukaryota</taxon>
        <taxon>Metazoa</taxon>
        <taxon>Ecdysozoa</taxon>
        <taxon>Arthropoda</taxon>
        <taxon>Hexapoda</taxon>
        <taxon>Insecta</taxon>
        <taxon>Pterygota</taxon>
        <taxon>Neoptera</taxon>
        <taxon>Paraneoptera</taxon>
        <taxon>Hemiptera</taxon>
        <taxon>Auchenorrhyncha</taxon>
        <taxon>Membracoidea</taxon>
        <taxon>Cicadellidae</taxon>
        <taxon>Cicadellinae</taxon>
        <taxon>Proconiini</taxon>
        <taxon>Cuerna</taxon>
    </lineage>
</organism>
<dbReference type="EMBL" id="GECZ01010757">
    <property type="protein sequence ID" value="JAS59012.1"/>
    <property type="molecule type" value="Transcribed_RNA"/>
</dbReference>
<feature type="compositionally biased region" description="Polar residues" evidence="1">
    <location>
        <begin position="110"/>
        <end position="122"/>
    </location>
</feature>
<feature type="region of interest" description="Disordered" evidence="1">
    <location>
        <begin position="73"/>
        <end position="122"/>
    </location>
</feature>
<gene>
    <name evidence="2" type="ORF">g.50397</name>
</gene>
<protein>
    <submittedName>
        <fullName evidence="2">Uncharacterized protein</fullName>
    </submittedName>
</protein>
<feature type="non-terminal residue" evidence="2">
    <location>
        <position position="142"/>
    </location>
</feature>
<sequence length="142" mass="15963">EWLDESLYPDWDWLKKVDKDNYKAFCSLCKSSFDIANMGISSIRSHAKGKKHCQKVKDSSGNKTLMCFVLPTKSASTSTSSKPDRLENSKSLPDDKIATTMTSQRHEEQGVNQPSTSKSNPMTKFLLNDEVISAEILWAVNQ</sequence>
<feature type="compositionally biased region" description="Basic and acidic residues" evidence="1">
    <location>
        <begin position="82"/>
        <end position="97"/>
    </location>
</feature>
<feature type="non-terminal residue" evidence="2">
    <location>
        <position position="1"/>
    </location>
</feature>
<proteinExistence type="predicted"/>
<evidence type="ECO:0000256" key="1">
    <source>
        <dbReference type="SAM" id="MobiDB-lite"/>
    </source>
</evidence>
<reference evidence="2" key="1">
    <citation type="submission" date="2015-11" db="EMBL/GenBank/DDBJ databases">
        <title>De novo transcriptome assembly of four potential Pierce s Disease insect vectors from Arizona vineyards.</title>
        <authorList>
            <person name="Tassone E.E."/>
        </authorList>
    </citation>
    <scope>NUCLEOTIDE SEQUENCE</scope>
</reference>
<accession>A0A1B6G991</accession>